<reference evidence="1 2" key="1">
    <citation type="journal article" date="2023" name="Sci. Data">
        <title>Genome assembly of the Korean intertidal mud-creeper Batillaria attramentaria.</title>
        <authorList>
            <person name="Patra A.K."/>
            <person name="Ho P.T."/>
            <person name="Jun S."/>
            <person name="Lee S.J."/>
            <person name="Kim Y."/>
            <person name="Won Y.J."/>
        </authorList>
    </citation>
    <scope>NUCLEOTIDE SEQUENCE [LARGE SCALE GENOMIC DNA]</scope>
    <source>
        <strain evidence="1">Wonlab-2016</strain>
    </source>
</reference>
<dbReference type="EMBL" id="JACVVK020000038">
    <property type="protein sequence ID" value="KAK7500277.1"/>
    <property type="molecule type" value="Genomic_DNA"/>
</dbReference>
<evidence type="ECO:0000313" key="2">
    <source>
        <dbReference type="Proteomes" id="UP001519460"/>
    </source>
</evidence>
<evidence type="ECO:0000313" key="1">
    <source>
        <dbReference type="EMBL" id="KAK7500277.1"/>
    </source>
</evidence>
<name>A0ABD0LMK9_9CAEN</name>
<accession>A0ABD0LMK9</accession>
<sequence>MCQHLQRCQRAADQNQQQDTLRDSQARVEDRLDKAEVKDLTKGLADLFDGLTPVVKWYLRGTWLEACPLASGLVCKGKWTASTGVTMWEG</sequence>
<comment type="caution">
    <text evidence="1">The sequence shown here is derived from an EMBL/GenBank/DDBJ whole genome shotgun (WGS) entry which is preliminary data.</text>
</comment>
<gene>
    <name evidence="1" type="ORF">BaRGS_00008500</name>
</gene>
<dbReference type="Proteomes" id="UP001519460">
    <property type="component" value="Unassembled WGS sequence"/>
</dbReference>
<dbReference type="AlphaFoldDB" id="A0ABD0LMK9"/>
<proteinExistence type="predicted"/>
<keyword evidence="2" id="KW-1185">Reference proteome</keyword>
<protein>
    <submittedName>
        <fullName evidence="1">Uncharacterized protein</fullName>
    </submittedName>
</protein>
<organism evidence="1 2">
    <name type="scientific">Batillaria attramentaria</name>
    <dbReference type="NCBI Taxonomy" id="370345"/>
    <lineage>
        <taxon>Eukaryota</taxon>
        <taxon>Metazoa</taxon>
        <taxon>Spiralia</taxon>
        <taxon>Lophotrochozoa</taxon>
        <taxon>Mollusca</taxon>
        <taxon>Gastropoda</taxon>
        <taxon>Caenogastropoda</taxon>
        <taxon>Sorbeoconcha</taxon>
        <taxon>Cerithioidea</taxon>
        <taxon>Batillariidae</taxon>
        <taxon>Batillaria</taxon>
    </lineage>
</organism>